<dbReference type="InterPro" id="IPR009786">
    <property type="entry name" value="Spot_14"/>
</dbReference>
<feature type="region of interest" description="Disordered" evidence="6">
    <location>
        <begin position="241"/>
        <end position="261"/>
    </location>
</feature>
<evidence type="ECO:0000256" key="3">
    <source>
        <dbReference type="ARBA" id="ARBA00009488"/>
    </source>
</evidence>
<evidence type="ECO:0000256" key="1">
    <source>
        <dbReference type="ARBA" id="ARBA00004123"/>
    </source>
</evidence>
<reference evidence="7" key="1">
    <citation type="submission" date="2013-05" db="EMBL/GenBank/DDBJ databases">
        <authorList>
            <person name="Yim A.K.Y."/>
            <person name="Chan T.F."/>
            <person name="Ji K.M."/>
            <person name="Liu X.Y."/>
            <person name="Zhou J.W."/>
            <person name="Li R.Q."/>
            <person name="Yang K.Y."/>
            <person name="Li J."/>
            <person name="Li M."/>
            <person name="Law P.T.W."/>
            <person name="Wu Y.L."/>
            <person name="Cai Z.L."/>
            <person name="Qin H."/>
            <person name="Bao Y."/>
            <person name="Leung R.K.K."/>
            <person name="Ng P.K.S."/>
            <person name="Zou J."/>
            <person name="Zhong X.J."/>
            <person name="Ran P.X."/>
            <person name="Zhong N.S."/>
            <person name="Liu Z.G."/>
            <person name="Tsui S.K.W."/>
        </authorList>
    </citation>
    <scope>NUCLEOTIDE SEQUENCE</scope>
    <source>
        <strain evidence="7">Derf</strain>
        <tissue evidence="7">Whole organism</tissue>
    </source>
</reference>
<evidence type="ECO:0000256" key="2">
    <source>
        <dbReference type="ARBA" id="ARBA00004496"/>
    </source>
</evidence>
<dbReference type="Gene3D" id="6.10.140.1610">
    <property type="match status" value="1"/>
</dbReference>
<gene>
    <name evidence="7" type="ORF">DERF_011808</name>
</gene>
<reference evidence="7" key="2">
    <citation type="journal article" date="2022" name="Res Sq">
        <title>Comparative Genomics Reveals Insights into the Divergent Evolution of Astigmatic Mites and Household Pest Adaptations.</title>
        <authorList>
            <person name="Xiong Q."/>
            <person name="Wan A.T.-Y."/>
            <person name="Liu X.-Y."/>
            <person name="Fung C.S.-H."/>
            <person name="Xiao X."/>
            <person name="Malainual N."/>
            <person name="Hou J."/>
            <person name="Wang L."/>
            <person name="Wang M."/>
            <person name="Yang K."/>
            <person name="Cui Y."/>
            <person name="Leung E."/>
            <person name="Nong W."/>
            <person name="Shin S.-K."/>
            <person name="Au S."/>
            <person name="Jeong K.Y."/>
            <person name="Chew F.T."/>
            <person name="Hui J."/>
            <person name="Leung T.F."/>
            <person name="Tungtrongchitr A."/>
            <person name="Zhong N."/>
            <person name="Liu Z."/>
            <person name="Tsui S."/>
        </authorList>
    </citation>
    <scope>NUCLEOTIDE SEQUENCE</scope>
    <source>
        <strain evidence="7">Derf</strain>
        <tissue evidence="7">Whole organism</tissue>
    </source>
</reference>
<comment type="subcellular location">
    <subcellularLocation>
        <location evidence="2">Cytoplasm</location>
    </subcellularLocation>
    <subcellularLocation>
        <location evidence="1">Nucleus</location>
    </subcellularLocation>
</comment>
<dbReference type="Proteomes" id="UP000790347">
    <property type="component" value="Unassembled WGS sequence"/>
</dbReference>
<protein>
    <submittedName>
        <fullName evidence="7">Uncharacterized protein</fullName>
    </submittedName>
</protein>
<dbReference type="PANTHER" id="PTHR14315:SF17">
    <property type="entry name" value="MIP21584P"/>
    <property type="match status" value="1"/>
</dbReference>
<dbReference type="PANTHER" id="PTHR14315">
    <property type="entry name" value="SPOT14 FAMILY MEMBER"/>
    <property type="match status" value="1"/>
</dbReference>
<comment type="similarity">
    <text evidence="3">Belongs to the SPOT14 family.</text>
</comment>
<evidence type="ECO:0000313" key="7">
    <source>
        <dbReference type="EMBL" id="KAH9507106.1"/>
    </source>
</evidence>
<name>A0A922HTT9_DERFA</name>
<accession>A0A922HTT9</accession>
<dbReference type="GO" id="GO:0005829">
    <property type="term" value="C:cytosol"/>
    <property type="evidence" value="ECO:0007669"/>
    <property type="project" value="TreeGrafter"/>
</dbReference>
<keyword evidence="4" id="KW-0963">Cytoplasm</keyword>
<sequence>MLPLINDDENIIHQHSQQQQHQQQHSSLNSNKSMTKLLQMKMATTTSADAAATATATMAAHTDNGGALLMKQMSIQQHQQHQQFHTNNHIIENFIESVREMNDVVLIPSKLMDLEPKPSSSISNNNSTILNDDLYSYYQMINIIKNDLFDTSHRQQQYPMMNDSNNLFKVPKRKISRHQQHQQQQQQQQQQNHNCNNNHGHGIERSCHSRSVSSTNLASMYHGNGNGINNETRINYQTQLSQTSSNNGHSSPVSASSSDNGIEMNDNTATMMMMMNSTTTTMNECHNARQLTIQFIHHLHSLYSILEHFTQAADIITERYTQEFEQSI</sequence>
<dbReference type="InterPro" id="IPR053719">
    <property type="entry name" value="Lipogen_MT_Stabilize_sf"/>
</dbReference>
<proteinExistence type="inferred from homology"/>
<dbReference type="GO" id="GO:0046890">
    <property type="term" value="P:regulation of lipid biosynthetic process"/>
    <property type="evidence" value="ECO:0007669"/>
    <property type="project" value="TreeGrafter"/>
</dbReference>
<evidence type="ECO:0000256" key="4">
    <source>
        <dbReference type="ARBA" id="ARBA00022490"/>
    </source>
</evidence>
<feature type="region of interest" description="Disordered" evidence="6">
    <location>
        <begin position="1"/>
        <end position="29"/>
    </location>
</feature>
<dbReference type="AlphaFoldDB" id="A0A922HTT9"/>
<feature type="region of interest" description="Disordered" evidence="6">
    <location>
        <begin position="173"/>
        <end position="211"/>
    </location>
</feature>
<keyword evidence="8" id="KW-1185">Reference proteome</keyword>
<keyword evidence="5" id="KW-0539">Nucleus</keyword>
<organism evidence="7 8">
    <name type="scientific">Dermatophagoides farinae</name>
    <name type="common">American house dust mite</name>
    <dbReference type="NCBI Taxonomy" id="6954"/>
    <lineage>
        <taxon>Eukaryota</taxon>
        <taxon>Metazoa</taxon>
        <taxon>Ecdysozoa</taxon>
        <taxon>Arthropoda</taxon>
        <taxon>Chelicerata</taxon>
        <taxon>Arachnida</taxon>
        <taxon>Acari</taxon>
        <taxon>Acariformes</taxon>
        <taxon>Sarcoptiformes</taxon>
        <taxon>Astigmata</taxon>
        <taxon>Psoroptidia</taxon>
        <taxon>Analgoidea</taxon>
        <taxon>Pyroglyphidae</taxon>
        <taxon>Dermatophagoidinae</taxon>
        <taxon>Dermatophagoides</taxon>
    </lineage>
</organism>
<comment type="caution">
    <text evidence="7">The sequence shown here is derived from an EMBL/GenBank/DDBJ whole genome shotgun (WGS) entry which is preliminary data.</text>
</comment>
<evidence type="ECO:0000256" key="6">
    <source>
        <dbReference type="SAM" id="MobiDB-lite"/>
    </source>
</evidence>
<feature type="compositionally biased region" description="Low complexity" evidence="6">
    <location>
        <begin position="181"/>
        <end position="199"/>
    </location>
</feature>
<evidence type="ECO:0000256" key="5">
    <source>
        <dbReference type="ARBA" id="ARBA00023242"/>
    </source>
</evidence>
<dbReference type="GO" id="GO:0005634">
    <property type="term" value="C:nucleus"/>
    <property type="evidence" value="ECO:0007669"/>
    <property type="project" value="UniProtKB-SubCell"/>
</dbReference>
<evidence type="ECO:0000313" key="8">
    <source>
        <dbReference type="Proteomes" id="UP000790347"/>
    </source>
</evidence>
<feature type="compositionally biased region" description="Low complexity" evidence="6">
    <location>
        <begin position="13"/>
        <end position="27"/>
    </location>
</feature>
<dbReference type="EMBL" id="ASGP02000005">
    <property type="protein sequence ID" value="KAH9507106.1"/>
    <property type="molecule type" value="Genomic_DNA"/>
</dbReference>
<feature type="compositionally biased region" description="Polar residues" evidence="6">
    <location>
        <begin position="241"/>
        <end position="260"/>
    </location>
</feature>
<dbReference type="Pfam" id="PF07084">
    <property type="entry name" value="Spot_14"/>
    <property type="match status" value="2"/>
</dbReference>